<organism evidence="14 15">
    <name type="scientific">Asaia spathodeae</name>
    <dbReference type="NCBI Taxonomy" id="657016"/>
    <lineage>
        <taxon>Bacteria</taxon>
        <taxon>Pseudomonadati</taxon>
        <taxon>Pseudomonadota</taxon>
        <taxon>Alphaproteobacteria</taxon>
        <taxon>Acetobacterales</taxon>
        <taxon>Acetobacteraceae</taxon>
        <taxon>Asaia</taxon>
    </lineage>
</organism>
<name>A0ABX2P204_9PROT</name>
<gene>
    <name evidence="14" type="primary">odhB</name>
    <name evidence="14" type="ORF">HW542_03930</name>
</gene>
<dbReference type="InterPro" id="IPR050537">
    <property type="entry name" value="2-oxoacid_dehydrogenase"/>
</dbReference>
<evidence type="ECO:0000256" key="8">
    <source>
        <dbReference type="ARBA" id="ARBA00022823"/>
    </source>
</evidence>
<evidence type="ECO:0000256" key="6">
    <source>
        <dbReference type="ARBA" id="ARBA00022532"/>
    </source>
</evidence>
<feature type="compositionally biased region" description="Low complexity" evidence="12">
    <location>
        <begin position="82"/>
        <end position="107"/>
    </location>
</feature>
<evidence type="ECO:0000259" key="13">
    <source>
        <dbReference type="PROSITE" id="PS50968"/>
    </source>
</evidence>
<evidence type="ECO:0000313" key="15">
    <source>
        <dbReference type="Proteomes" id="UP001516351"/>
    </source>
</evidence>
<feature type="region of interest" description="Disordered" evidence="12">
    <location>
        <begin position="155"/>
        <end position="179"/>
    </location>
</feature>
<dbReference type="InterPro" id="IPR011053">
    <property type="entry name" value="Single_hybrid_motif"/>
</dbReference>
<accession>A0ABX2P204</accession>
<dbReference type="EC" id="2.3.1.61" evidence="4 11"/>
<protein>
    <recommendedName>
        <fullName evidence="5 11">Dihydrolipoyllysine-residue succinyltransferase component of 2-oxoglutarate dehydrogenase complex</fullName>
        <ecNumber evidence="4 11">2.3.1.61</ecNumber>
    </recommendedName>
    <alternativeName>
        <fullName evidence="11">2-oxoglutarate dehydrogenase complex component E2</fullName>
    </alternativeName>
</protein>
<evidence type="ECO:0000256" key="10">
    <source>
        <dbReference type="ARBA" id="ARBA00052761"/>
    </source>
</evidence>
<reference evidence="14 15" key="1">
    <citation type="submission" date="2020-06" db="EMBL/GenBank/DDBJ databases">
        <title>Synonyms of Asaia species.</title>
        <authorList>
            <person name="Sombolestani A."/>
        </authorList>
    </citation>
    <scope>NUCLEOTIDE SEQUENCE [LARGE SCALE GENOMIC DNA]</scope>
    <source>
        <strain evidence="14 15">LMG 27047</strain>
    </source>
</reference>
<comment type="similarity">
    <text evidence="3 11">Belongs to the 2-oxoacid dehydrogenase family.</text>
</comment>
<dbReference type="InterPro" id="IPR003016">
    <property type="entry name" value="2-oxoA_DH_lipoyl-BS"/>
</dbReference>
<dbReference type="SUPFAM" id="SSF52777">
    <property type="entry name" value="CoA-dependent acyltransferases"/>
    <property type="match status" value="1"/>
</dbReference>
<feature type="compositionally biased region" description="Low complexity" evidence="12">
    <location>
        <begin position="159"/>
        <end position="179"/>
    </location>
</feature>
<keyword evidence="9 11" id="KW-0012">Acyltransferase</keyword>
<evidence type="ECO:0000256" key="1">
    <source>
        <dbReference type="ARBA" id="ARBA00004052"/>
    </source>
</evidence>
<dbReference type="PROSITE" id="PS00189">
    <property type="entry name" value="LIPOYL"/>
    <property type="match status" value="1"/>
</dbReference>
<dbReference type="PANTHER" id="PTHR43416">
    <property type="entry name" value="DIHYDROLIPOYLLYSINE-RESIDUE SUCCINYLTRANSFERASE COMPONENT OF 2-OXOGLUTARATE DEHYDROGENASE COMPLEX, MITOCHONDRIAL-RELATED"/>
    <property type="match status" value="1"/>
</dbReference>
<comment type="pathway">
    <text evidence="2 11">Amino-acid degradation; L-lysine degradation via saccharopine pathway; glutaryl-CoA from L-lysine: step 6/6.</text>
</comment>
<dbReference type="Gene3D" id="2.40.50.100">
    <property type="match status" value="1"/>
</dbReference>
<dbReference type="NCBIfam" id="NF004309">
    <property type="entry name" value="PRK05704.1"/>
    <property type="match status" value="1"/>
</dbReference>
<evidence type="ECO:0000256" key="2">
    <source>
        <dbReference type="ARBA" id="ARBA00005145"/>
    </source>
</evidence>
<dbReference type="GO" id="GO:0004149">
    <property type="term" value="F:dihydrolipoyllysine-residue succinyltransferase activity"/>
    <property type="evidence" value="ECO:0007669"/>
    <property type="project" value="UniProtKB-EC"/>
</dbReference>
<evidence type="ECO:0000313" key="14">
    <source>
        <dbReference type="EMBL" id="NVN45956.1"/>
    </source>
</evidence>
<keyword evidence="8 11" id="KW-0450">Lipoyl</keyword>
<evidence type="ECO:0000256" key="11">
    <source>
        <dbReference type="RuleBase" id="RU361138"/>
    </source>
</evidence>
<dbReference type="InterPro" id="IPR001078">
    <property type="entry name" value="2-oxoacid_DH_actylTfrase"/>
</dbReference>
<evidence type="ECO:0000256" key="7">
    <source>
        <dbReference type="ARBA" id="ARBA00022679"/>
    </source>
</evidence>
<comment type="cofactor">
    <cofactor evidence="11">
        <name>(R)-lipoate</name>
        <dbReference type="ChEBI" id="CHEBI:83088"/>
    </cofactor>
    <text evidence="11">Binds 1 lipoyl cofactor covalently.</text>
</comment>
<comment type="caution">
    <text evidence="14">The sequence shown here is derived from an EMBL/GenBank/DDBJ whole genome shotgun (WGS) entry which is preliminary data.</text>
</comment>
<evidence type="ECO:0000256" key="3">
    <source>
        <dbReference type="ARBA" id="ARBA00007317"/>
    </source>
</evidence>
<keyword evidence="7 11" id="KW-0808">Transferase</keyword>
<dbReference type="InterPro" id="IPR004167">
    <property type="entry name" value="PSBD"/>
</dbReference>
<dbReference type="InterPro" id="IPR006255">
    <property type="entry name" value="SucB"/>
</dbReference>
<dbReference type="CDD" id="cd06849">
    <property type="entry name" value="lipoyl_domain"/>
    <property type="match status" value="1"/>
</dbReference>
<dbReference type="Gene3D" id="4.10.320.10">
    <property type="entry name" value="E3-binding domain"/>
    <property type="match status" value="1"/>
</dbReference>
<dbReference type="Pfam" id="PF02817">
    <property type="entry name" value="E3_binding"/>
    <property type="match status" value="1"/>
</dbReference>
<keyword evidence="6 11" id="KW-0816">Tricarboxylic acid cycle</keyword>
<dbReference type="PANTHER" id="PTHR43416:SF5">
    <property type="entry name" value="DIHYDROLIPOYLLYSINE-RESIDUE SUCCINYLTRANSFERASE COMPONENT OF 2-OXOGLUTARATE DEHYDROGENASE COMPLEX, MITOCHONDRIAL"/>
    <property type="match status" value="1"/>
</dbReference>
<dbReference type="Pfam" id="PF00364">
    <property type="entry name" value="Biotin_lipoyl"/>
    <property type="match status" value="1"/>
</dbReference>
<evidence type="ECO:0000256" key="9">
    <source>
        <dbReference type="ARBA" id="ARBA00023315"/>
    </source>
</evidence>
<evidence type="ECO:0000256" key="4">
    <source>
        <dbReference type="ARBA" id="ARBA00012945"/>
    </source>
</evidence>
<dbReference type="Proteomes" id="UP001516351">
    <property type="component" value="Unassembled WGS sequence"/>
</dbReference>
<evidence type="ECO:0000256" key="12">
    <source>
        <dbReference type="SAM" id="MobiDB-lite"/>
    </source>
</evidence>
<dbReference type="Pfam" id="PF00198">
    <property type="entry name" value="2-oxoacid_dh"/>
    <property type="match status" value="1"/>
</dbReference>
<keyword evidence="15" id="KW-1185">Reference proteome</keyword>
<dbReference type="SUPFAM" id="SSF51230">
    <property type="entry name" value="Single hybrid motif"/>
    <property type="match status" value="1"/>
</dbReference>
<evidence type="ECO:0000256" key="5">
    <source>
        <dbReference type="ARBA" id="ARBA00019511"/>
    </source>
</evidence>
<comment type="function">
    <text evidence="1 11">E2 component of the 2-oxoglutarate dehydrogenase (OGDH) complex which catalyzes the second step in the conversion of 2-oxoglutarate to succinyl-CoA and CO(2).</text>
</comment>
<comment type="catalytic activity">
    <reaction evidence="10 11">
        <text>N(6)-[(R)-dihydrolipoyl]-L-lysyl-[protein] + succinyl-CoA = N(6)-[(R)-S(8)-succinyldihydrolipoyl]-L-lysyl-[protein] + CoA</text>
        <dbReference type="Rhea" id="RHEA:15213"/>
        <dbReference type="Rhea" id="RHEA-COMP:10475"/>
        <dbReference type="Rhea" id="RHEA-COMP:20092"/>
        <dbReference type="ChEBI" id="CHEBI:57287"/>
        <dbReference type="ChEBI" id="CHEBI:57292"/>
        <dbReference type="ChEBI" id="CHEBI:83100"/>
        <dbReference type="ChEBI" id="CHEBI:83120"/>
        <dbReference type="EC" id="2.3.1.61"/>
    </reaction>
</comment>
<dbReference type="EMBL" id="JABXXV010000002">
    <property type="protein sequence ID" value="NVN45956.1"/>
    <property type="molecule type" value="Genomic_DNA"/>
</dbReference>
<dbReference type="NCBIfam" id="TIGR01347">
    <property type="entry name" value="sucB"/>
    <property type="match status" value="1"/>
</dbReference>
<dbReference type="PROSITE" id="PS50968">
    <property type="entry name" value="BIOTINYL_LIPOYL"/>
    <property type="match status" value="1"/>
</dbReference>
<sequence length="430" mass="45512">MSVEIRVPVLGESVTSATITRWLKQPGQAVAADEPVVELETDKISVEVPAPQAGVLGNDLMASGAEVAVGSILGTLDPNGKASAPSAGAQAQAAQPPAKAVPAAAPQAPQPARDPMPAAARLMAEEQIAPGSIAEGTGLDGRVTKGDVIARMEQPRPAEPVQPQASAPAAASAAPAPAAPSPAVANALAALLGKNEQDSREQRVPMTRLRQTIARRLKDAQNTAAILTTFNEVDMSAAKALRAEYREVFEKKHGVKLGFMSIFARACIKALQEFPAINSTIDGDDIIYRRFVNLGIAVGSERGLVVPVLHDADQMSFAELERHINDYGSRARAGTLKLDELSRGTFSITNGGVFGSLLSTPILNPPQSAILGMHAIQDRPVAVDGQVVIRPMMYVALSYDHRMVDGREAVSFLVRVKQYVEDPRRLLLDV</sequence>
<dbReference type="RefSeq" id="WP_267311424.1">
    <property type="nucleotide sequence ID" value="NZ_JABXXV010000002.1"/>
</dbReference>
<dbReference type="Gene3D" id="3.30.559.10">
    <property type="entry name" value="Chloramphenicol acetyltransferase-like domain"/>
    <property type="match status" value="1"/>
</dbReference>
<dbReference type="InterPro" id="IPR023213">
    <property type="entry name" value="CAT-like_dom_sf"/>
</dbReference>
<dbReference type="SUPFAM" id="SSF47005">
    <property type="entry name" value="Peripheral subunit-binding domain of 2-oxo acid dehydrogenase complex"/>
    <property type="match status" value="1"/>
</dbReference>
<feature type="domain" description="Lipoyl-binding" evidence="13">
    <location>
        <begin position="2"/>
        <end position="77"/>
    </location>
</feature>
<dbReference type="InterPro" id="IPR000089">
    <property type="entry name" value="Biotin_lipoyl"/>
</dbReference>
<dbReference type="InterPro" id="IPR036625">
    <property type="entry name" value="E3-bd_dom_sf"/>
</dbReference>
<feature type="region of interest" description="Disordered" evidence="12">
    <location>
        <begin position="79"/>
        <end position="114"/>
    </location>
</feature>
<proteinExistence type="inferred from homology"/>